<gene>
    <name evidence="2" type="ORF">ARMOST_16962</name>
</gene>
<protein>
    <recommendedName>
        <fullName evidence="4">Late embryogenesis abundant protein LEA-2 subgroup domain-containing protein</fullName>
    </recommendedName>
</protein>
<dbReference type="EMBL" id="FUEG01000020">
    <property type="protein sequence ID" value="SJL13518.1"/>
    <property type="molecule type" value="Genomic_DNA"/>
</dbReference>
<evidence type="ECO:0008006" key="4">
    <source>
        <dbReference type="Google" id="ProtNLM"/>
    </source>
</evidence>
<feature type="signal peptide" evidence="1">
    <location>
        <begin position="1"/>
        <end position="16"/>
    </location>
</feature>
<dbReference type="Proteomes" id="UP000219338">
    <property type="component" value="Unassembled WGS sequence"/>
</dbReference>
<proteinExistence type="predicted"/>
<sequence length="189" mass="19925">MLFGLLFVSLAALVRCAPTSTDLSIGDIINGLGIGLVSNISVTITLDTLVNNLVNIAFTGAISSHPYRFSLTPTRTVKNPLPIELTLERVTSSAGINSTEYASFDHTFSDPLVVPIFGTADSGTIKNVLLTQGVTASLDIIPLGFLDLLDTDVKLRAATIFGKLGIPLDVTGLKQENVTTTYELSLGAS</sequence>
<keyword evidence="3" id="KW-1185">Reference proteome</keyword>
<accession>A0A284RXN5</accession>
<feature type="chain" id="PRO_5012018237" description="Late embryogenesis abundant protein LEA-2 subgroup domain-containing protein" evidence="1">
    <location>
        <begin position="17"/>
        <end position="189"/>
    </location>
</feature>
<reference evidence="3" key="1">
    <citation type="journal article" date="2017" name="Nat. Ecol. Evol.">
        <title>Genome expansion and lineage-specific genetic innovations in the forest pathogenic fungi Armillaria.</title>
        <authorList>
            <person name="Sipos G."/>
            <person name="Prasanna A.N."/>
            <person name="Walter M.C."/>
            <person name="O'Connor E."/>
            <person name="Balint B."/>
            <person name="Krizsan K."/>
            <person name="Kiss B."/>
            <person name="Hess J."/>
            <person name="Varga T."/>
            <person name="Slot J."/>
            <person name="Riley R."/>
            <person name="Boka B."/>
            <person name="Rigling D."/>
            <person name="Barry K."/>
            <person name="Lee J."/>
            <person name="Mihaltcheva S."/>
            <person name="LaButti K."/>
            <person name="Lipzen A."/>
            <person name="Waldron R."/>
            <person name="Moloney N.M."/>
            <person name="Sperisen C."/>
            <person name="Kredics L."/>
            <person name="Vagvoelgyi C."/>
            <person name="Patrignani A."/>
            <person name="Fitzpatrick D."/>
            <person name="Nagy I."/>
            <person name="Doyle S."/>
            <person name="Anderson J.B."/>
            <person name="Grigoriev I.V."/>
            <person name="Gueldener U."/>
            <person name="Muensterkoetter M."/>
            <person name="Nagy L.G."/>
        </authorList>
    </citation>
    <scope>NUCLEOTIDE SEQUENCE [LARGE SCALE GENOMIC DNA]</scope>
    <source>
        <strain evidence="3">C18/9</strain>
    </source>
</reference>
<keyword evidence="1" id="KW-0732">Signal</keyword>
<dbReference type="OrthoDB" id="3251634at2759"/>
<dbReference type="OMA" id="ISSHPYR"/>
<name>A0A284RXN5_ARMOS</name>
<evidence type="ECO:0000256" key="1">
    <source>
        <dbReference type="SAM" id="SignalP"/>
    </source>
</evidence>
<evidence type="ECO:0000313" key="3">
    <source>
        <dbReference type="Proteomes" id="UP000219338"/>
    </source>
</evidence>
<organism evidence="2 3">
    <name type="scientific">Armillaria ostoyae</name>
    <name type="common">Armillaria root rot fungus</name>
    <dbReference type="NCBI Taxonomy" id="47428"/>
    <lineage>
        <taxon>Eukaryota</taxon>
        <taxon>Fungi</taxon>
        <taxon>Dikarya</taxon>
        <taxon>Basidiomycota</taxon>
        <taxon>Agaricomycotina</taxon>
        <taxon>Agaricomycetes</taxon>
        <taxon>Agaricomycetidae</taxon>
        <taxon>Agaricales</taxon>
        <taxon>Marasmiineae</taxon>
        <taxon>Physalacriaceae</taxon>
        <taxon>Armillaria</taxon>
    </lineage>
</organism>
<dbReference type="AlphaFoldDB" id="A0A284RXN5"/>
<evidence type="ECO:0000313" key="2">
    <source>
        <dbReference type="EMBL" id="SJL13518.1"/>
    </source>
</evidence>